<dbReference type="Proteomes" id="UP000234585">
    <property type="component" value="Unassembled WGS sequence"/>
</dbReference>
<evidence type="ECO:0000256" key="2">
    <source>
        <dbReference type="ARBA" id="ARBA00004123"/>
    </source>
</evidence>
<evidence type="ECO:0000313" key="12">
    <source>
        <dbReference type="EMBL" id="PLB34871.1"/>
    </source>
</evidence>
<evidence type="ECO:0000256" key="6">
    <source>
        <dbReference type="ARBA" id="ARBA00017286"/>
    </source>
</evidence>
<organism evidence="12 13">
    <name type="scientific">Aspergillus candidus</name>
    <dbReference type="NCBI Taxonomy" id="41067"/>
    <lineage>
        <taxon>Eukaryota</taxon>
        <taxon>Fungi</taxon>
        <taxon>Dikarya</taxon>
        <taxon>Ascomycota</taxon>
        <taxon>Pezizomycotina</taxon>
        <taxon>Eurotiomycetes</taxon>
        <taxon>Eurotiomycetidae</taxon>
        <taxon>Eurotiales</taxon>
        <taxon>Aspergillaceae</taxon>
        <taxon>Aspergillus</taxon>
        <taxon>Aspergillus subgen. Circumdati</taxon>
    </lineage>
</organism>
<dbReference type="GeneID" id="36526821"/>
<dbReference type="Pfam" id="PF09811">
    <property type="entry name" value="Yae1_N"/>
    <property type="match status" value="1"/>
</dbReference>
<feature type="region of interest" description="Disordered" evidence="10">
    <location>
        <begin position="202"/>
        <end position="232"/>
    </location>
</feature>
<evidence type="ECO:0000256" key="5">
    <source>
        <dbReference type="ARBA" id="ARBA00011427"/>
    </source>
</evidence>
<name>A0A2I2F2K9_ASPCN</name>
<dbReference type="GO" id="GO:0005634">
    <property type="term" value="C:nucleus"/>
    <property type="evidence" value="ECO:0007669"/>
    <property type="project" value="UniProtKB-SubCell"/>
</dbReference>
<protein>
    <recommendedName>
        <fullName evidence="7">Protein YAE1</fullName>
    </recommendedName>
    <alternativeName>
        <fullName evidence="6">Protein yae1</fullName>
    </alternativeName>
</protein>
<feature type="region of interest" description="Disordered" evidence="10">
    <location>
        <begin position="152"/>
        <end position="174"/>
    </location>
</feature>
<comment type="subcellular location">
    <subcellularLocation>
        <location evidence="3">Cytoplasm</location>
    </subcellularLocation>
    <subcellularLocation>
        <location evidence="2">Nucleus</location>
    </subcellularLocation>
</comment>
<comment type="function">
    <text evidence="1">The complex LTO1:YAE1 may function as a target specific adapter that probably recruits apo-RPLI1 to the cytosolic iron-sulfur protein assembly (CIA) complex machinery. May be required for biogenesis of the large ribosomal subunit and initiation of translation.</text>
</comment>
<gene>
    <name evidence="12" type="ORF">BDW47DRAFT_70879</name>
</gene>
<keyword evidence="8" id="KW-0963">Cytoplasm</keyword>
<sequence>MDLETSYNTHPDPTSSSSSLAAPHSPTATMTPPSEIDAPPPAGTATTNALDDIFGSSPPAALSTTTTTTAQQPSQHDTPTSNEPSELPSLRRQHVTAGYRDGIAASKGEHVQNGFDAGFPVGAQLGMRAGTVLGILEGLVRGFEARVGGGAVKKIGSSSSSSAGGDGVSEEERRAKKEEILALYRRAVRELDVRGVFAGADEALREDGSGDMEGGDNEEKKKPEDRLAKTGAGVVEGWETRVRIARWEENMEALEEKDSNLAELS</sequence>
<evidence type="ECO:0000256" key="1">
    <source>
        <dbReference type="ARBA" id="ARBA00003836"/>
    </source>
</evidence>
<keyword evidence="9" id="KW-0539">Nucleus</keyword>
<feature type="compositionally biased region" description="Polar residues" evidence="10">
    <location>
        <begin position="1"/>
        <end position="12"/>
    </location>
</feature>
<dbReference type="AlphaFoldDB" id="A0A2I2F2K9"/>
<evidence type="ECO:0000256" key="10">
    <source>
        <dbReference type="SAM" id="MobiDB-lite"/>
    </source>
</evidence>
<evidence type="ECO:0000256" key="8">
    <source>
        <dbReference type="ARBA" id="ARBA00022490"/>
    </source>
</evidence>
<evidence type="ECO:0000256" key="4">
    <source>
        <dbReference type="ARBA" id="ARBA00007096"/>
    </source>
</evidence>
<evidence type="ECO:0000259" key="11">
    <source>
        <dbReference type="Pfam" id="PF09811"/>
    </source>
</evidence>
<dbReference type="RefSeq" id="XP_024668883.1">
    <property type="nucleotide sequence ID" value="XM_024819661.1"/>
</dbReference>
<feature type="compositionally biased region" description="Low complexity" evidence="10">
    <location>
        <begin position="13"/>
        <end position="29"/>
    </location>
</feature>
<comment type="similarity">
    <text evidence="4">Belongs to the YAE1 family.</text>
</comment>
<keyword evidence="13" id="KW-1185">Reference proteome</keyword>
<dbReference type="InterPro" id="IPR038881">
    <property type="entry name" value="Yae1-like"/>
</dbReference>
<dbReference type="PANTHER" id="PTHR18829:SF0">
    <property type="entry name" value="PROTEIN YAE1 HOMOLOG"/>
    <property type="match status" value="1"/>
</dbReference>
<dbReference type="EMBL" id="KZ559171">
    <property type="protein sequence ID" value="PLB34871.1"/>
    <property type="molecule type" value="Genomic_DNA"/>
</dbReference>
<accession>A0A2I2F2K9</accession>
<feature type="region of interest" description="Disordered" evidence="10">
    <location>
        <begin position="1"/>
        <end position="97"/>
    </location>
</feature>
<feature type="compositionally biased region" description="Low complexity" evidence="10">
    <location>
        <begin position="152"/>
        <end position="163"/>
    </location>
</feature>
<evidence type="ECO:0000256" key="3">
    <source>
        <dbReference type="ARBA" id="ARBA00004496"/>
    </source>
</evidence>
<feature type="compositionally biased region" description="Basic and acidic residues" evidence="10">
    <location>
        <begin position="217"/>
        <end position="228"/>
    </location>
</feature>
<dbReference type="GO" id="GO:0005737">
    <property type="term" value="C:cytoplasm"/>
    <property type="evidence" value="ECO:0007669"/>
    <property type="project" value="UniProtKB-SubCell"/>
</dbReference>
<evidence type="ECO:0000256" key="7">
    <source>
        <dbReference type="ARBA" id="ARBA00018400"/>
    </source>
</evidence>
<feature type="compositionally biased region" description="Low complexity" evidence="10">
    <location>
        <begin position="56"/>
        <end position="75"/>
    </location>
</feature>
<dbReference type="OrthoDB" id="20086at2759"/>
<proteinExistence type="inferred from homology"/>
<reference evidence="12 13" key="1">
    <citation type="submission" date="2017-12" db="EMBL/GenBank/DDBJ databases">
        <authorList>
            <consortium name="DOE Joint Genome Institute"/>
            <person name="Haridas S."/>
            <person name="Kjaerbolling I."/>
            <person name="Vesth T.C."/>
            <person name="Frisvad J.C."/>
            <person name="Nybo J.L."/>
            <person name="Theobald S."/>
            <person name="Kuo A."/>
            <person name="Bowyer P."/>
            <person name="Matsuda Y."/>
            <person name="Mondo S."/>
            <person name="Lyhne E.K."/>
            <person name="Kogle M.E."/>
            <person name="Clum A."/>
            <person name="Lipzen A."/>
            <person name="Salamov A."/>
            <person name="Ngan C.Y."/>
            <person name="Daum C."/>
            <person name="Chiniquy J."/>
            <person name="Barry K."/>
            <person name="LaButti K."/>
            <person name="Simmons B.A."/>
            <person name="Magnuson J.K."/>
            <person name="Mortensen U.H."/>
            <person name="Larsen T.O."/>
            <person name="Grigoriev I.V."/>
            <person name="Baker S.E."/>
            <person name="Andersen M.R."/>
            <person name="Nordberg H.P."/>
            <person name="Cantor M.N."/>
            <person name="Hua S.X."/>
        </authorList>
    </citation>
    <scope>NUCLEOTIDE SEQUENCE [LARGE SCALE GENOMIC DNA]</scope>
    <source>
        <strain evidence="12 13">CBS 102.13</strain>
    </source>
</reference>
<dbReference type="InterPro" id="IPR019191">
    <property type="entry name" value="Essential_protein_Yae1_N"/>
</dbReference>
<dbReference type="STRING" id="41067.A0A2I2F2K9"/>
<comment type="subunit">
    <text evidence="5">May form a complex with LTO1.</text>
</comment>
<feature type="domain" description="Essential protein Yae1 N-terminal" evidence="11">
    <location>
        <begin position="98"/>
        <end position="136"/>
    </location>
</feature>
<evidence type="ECO:0000313" key="13">
    <source>
        <dbReference type="Proteomes" id="UP000234585"/>
    </source>
</evidence>
<dbReference type="PANTHER" id="PTHR18829">
    <property type="entry name" value="PROTEIN YAE1 HOMOLOG"/>
    <property type="match status" value="1"/>
</dbReference>
<evidence type="ECO:0000256" key="9">
    <source>
        <dbReference type="ARBA" id="ARBA00023242"/>
    </source>
</evidence>